<reference evidence="14" key="1">
    <citation type="submission" date="2016-12" db="EMBL/GenBank/DDBJ databases">
        <title>Comparative genomic analysis reveals the diversity, evolution, and environmental adaptation strategies of the genus Vibrio.</title>
        <authorList>
            <person name="Lin H."/>
            <person name="Wang X."/>
            <person name="Zhang X.-H."/>
        </authorList>
    </citation>
    <scope>NUCLEOTIDE SEQUENCE [LARGE SCALE GENOMIC DNA]</scope>
    <source>
        <strain evidence="14">QT6D1</strain>
    </source>
</reference>
<dbReference type="NCBIfam" id="NF009001">
    <property type="entry name" value="PRK12346.1"/>
    <property type="match status" value="1"/>
</dbReference>
<comment type="similarity">
    <text evidence="4 11 12">Belongs to the transaldolase family. Type 1 subfamily.</text>
</comment>
<dbReference type="KEGG" id="vsh:BSZ05_20730"/>
<dbReference type="InterPro" id="IPR018225">
    <property type="entry name" value="Transaldolase_AS"/>
</dbReference>
<gene>
    <name evidence="11" type="primary">tal</name>
    <name evidence="13" type="ORF">BSZ05_20730</name>
</gene>
<dbReference type="AlphaFoldDB" id="A0AAN1KQ89"/>
<dbReference type="PANTHER" id="PTHR10683:SF18">
    <property type="entry name" value="TRANSALDOLASE"/>
    <property type="match status" value="1"/>
</dbReference>
<dbReference type="NCBIfam" id="TIGR00874">
    <property type="entry name" value="talAB"/>
    <property type="match status" value="1"/>
</dbReference>
<evidence type="ECO:0000256" key="8">
    <source>
        <dbReference type="ARBA" id="ARBA00023126"/>
    </source>
</evidence>
<comment type="pathway">
    <text evidence="3 11 12">Carbohydrate degradation; pentose phosphate pathway; D-glyceraldehyde 3-phosphate and beta-D-fructose 6-phosphate from D-ribose 5-phosphate and D-xylulose 5-phosphate (non-oxidative stage): step 2/3.</text>
</comment>
<evidence type="ECO:0000256" key="9">
    <source>
        <dbReference type="ARBA" id="ARBA00023270"/>
    </source>
</evidence>
<organism evidence="13 14">
    <name type="scientific">Vibrio mediterranei</name>
    <dbReference type="NCBI Taxonomy" id="689"/>
    <lineage>
        <taxon>Bacteria</taxon>
        <taxon>Pseudomonadati</taxon>
        <taxon>Pseudomonadota</taxon>
        <taxon>Gammaproteobacteria</taxon>
        <taxon>Vibrionales</taxon>
        <taxon>Vibrionaceae</taxon>
        <taxon>Vibrio</taxon>
    </lineage>
</organism>
<evidence type="ECO:0000256" key="6">
    <source>
        <dbReference type="ARBA" id="ARBA00022490"/>
    </source>
</evidence>
<evidence type="ECO:0000256" key="3">
    <source>
        <dbReference type="ARBA" id="ARBA00004857"/>
    </source>
</evidence>
<sequence length="316" mass="34859">MSNKLEQLRKLTTVVADTGDIEAIRKYQPEDATTNPSLILKAAQIADYAPLIDQAIEYAKTQSDDKAQQVQDTCDMLAVNIGKEILKTIPGRISTEVDARLSYDTEGSVAKARQLIKMYNDAGISNDRILIKLASTWEGIRAAEILEKEGINCNLTLLFSFAQARACAEAGVYLISPFVGRIMDWYKAKEGRDFEASEDPGVISVSSIYNYYKDHGYNTVVMGASFRNIGEILELAGCDRLTIAPQLLAELEAAEGEVVEKLVDSKGSKERPAAMTHAEFLWDHNQDPMAVEKLAEGIRNFAVDQGKLEAMIEAKL</sequence>
<evidence type="ECO:0000256" key="2">
    <source>
        <dbReference type="ARBA" id="ARBA00004496"/>
    </source>
</evidence>
<protein>
    <recommendedName>
        <fullName evidence="5 11">Transaldolase</fullName>
        <ecNumber evidence="5 11">2.2.1.2</ecNumber>
    </recommendedName>
</protein>
<evidence type="ECO:0000256" key="12">
    <source>
        <dbReference type="RuleBase" id="RU004155"/>
    </source>
</evidence>
<keyword evidence="7 11" id="KW-0808">Transferase</keyword>
<keyword evidence="8 11" id="KW-0570">Pentose shunt</keyword>
<evidence type="ECO:0000256" key="5">
    <source>
        <dbReference type="ARBA" id="ARBA00013151"/>
    </source>
</evidence>
<dbReference type="EC" id="2.2.1.2" evidence="5 11"/>
<evidence type="ECO:0000313" key="14">
    <source>
        <dbReference type="Proteomes" id="UP000197092"/>
    </source>
</evidence>
<dbReference type="GO" id="GO:0004801">
    <property type="term" value="F:transaldolase activity"/>
    <property type="evidence" value="ECO:0007669"/>
    <property type="project" value="UniProtKB-UniRule"/>
</dbReference>
<name>A0AAN1KQ89_9VIBR</name>
<feature type="active site" description="Schiff-base intermediate with substrate" evidence="11">
    <location>
        <position position="132"/>
    </location>
</feature>
<evidence type="ECO:0000256" key="11">
    <source>
        <dbReference type="HAMAP-Rule" id="MF_00492"/>
    </source>
</evidence>
<dbReference type="PROSITE" id="PS01054">
    <property type="entry name" value="TRANSALDOLASE_1"/>
    <property type="match status" value="1"/>
</dbReference>
<dbReference type="Pfam" id="PF00923">
    <property type="entry name" value="TAL_FSA"/>
    <property type="match status" value="1"/>
</dbReference>
<comment type="function">
    <text evidence="1 11 12">Transaldolase is important for the balance of metabolites in the pentose-phosphate pathway.</text>
</comment>
<evidence type="ECO:0000256" key="10">
    <source>
        <dbReference type="ARBA" id="ARBA00048810"/>
    </source>
</evidence>
<dbReference type="EMBL" id="CP018309">
    <property type="protein sequence ID" value="ASI92234.1"/>
    <property type="molecule type" value="Genomic_DNA"/>
</dbReference>
<proteinExistence type="inferred from homology"/>
<dbReference type="GO" id="GO:0006098">
    <property type="term" value="P:pentose-phosphate shunt"/>
    <property type="evidence" value="ECO:0007669"/>
    <property type="project" value="UniProtKB-UniRule"/>
</dbReference>
<dbReference type="InterPro" id="IPR013785">
    <property type="entry name" value="Aldolase_TIM"/>
</dbReference>
<dbReference type="FunFam" id="3.20.20.70:FF:000002">
    <property type="entry name" value="Transaldolase"/>
    <property type="match status" value="1"/>
</dbReference>
<dbReference type="InterPro" id="IPR004730">
    <property type="entry name" value="Transaldolase_1"/>
</dbReference>
<dbReference type="GO" id="GO:0005829">
    <property type="term" value="C:cytosol"/>
    <property type="evidence" value="ECO:0007669"/>
    <property type="project" value="TreeGrafter"/>
</dbReference>
<evidence type="ECO:0000313" key="13">
    <source>
        <dbReference type="EMBL" id="ASI92234.1"/>
    </source>
</evidence>
<keyword evidence="6 11" id="KW-0963">Cytoplasm</keyword>
<comment type="catalytic activity">
    <reaction evidence="10 11 12">
        <text>D-sedoheptulose 7-phosphate + D-glyceraldehyde 3-phosphate = D-erythrose 4-phosphate + beta-D-fructose 6-phosphate</text>
        <dbReference type="Rhea" id="RHEA:17053"/>
        <dbReference type="ChEBI" id="CHEBI:16897"/>
        <dbReference type="ChEBI" id="CHEBI:57483"/>
        <dbReference type="ChEBI" id="CHEBI:57634"/>
        <dbReference type="ChEBI" id="CHEBI:59776"/>
        <dbReference type="EC" id="2.2.1.2"/>
    </reaction>
</comment>
<dbReference type="GO" id="GO:0005975">
    <property type="term" value="P:carbohydrate metabolic process"/>
    <property type="evidence" value="ECO:0007669"/>
    <property type="project" value="InterPro"/>
</dbReference>
<dbReference type="PANTHER" id="PTHR10683">
    <property type="entry name" value="TRANSALDOLASE"/>
    <property type="match status" value="1"/>
</dbReference>
<evidence type="ECO:0000256" key="7">
    <source>
        <dbReference type="ARBA" id="ARBA00022679"/>
    </source>
</evidence>
<dbReference type="InterPro" id="IPR001585">
    <property type="entry name" value="TAL/FSA"/>
</dbReference>
<dbReference type="Proteomes" id="UP000197092">
    <property type="component" value="Chromosome 2"/>
</dbReference>
<dbReference type="SUPFAM" id="SSF51569">
    <property type="entry name" value="Aldolase"/>
    <property type="match status" value="1"/>
</dbReference>
<dbReference type="RefSeq" id="WP_088878224.1">
    <property type="nucleotide sequence ID" value="NZ_CP018309.1"/>
</dbReference>
<evidence type="ECO:0000256" key="1">
    <source>
        <dbReference type="ARBA" id="ARBA00003518"/>
    </source>
</evidence>
<dbReference type="HAMAP" id="MF_00492">
    <property type="entry name" value="Transaldolase_1"/>
    <property type="match status" value="1"/>
</dbReference>
<dbReference type="CDD" id="cd00957">
    <property type="entry name" value="Transaldolase_TalAB"/>
    <property type="match status" value="1"/>
</dbReference>
<accession>A0AAN1KQ89</accession>
<comment type="subcellular location">
    <subcellularLocation>
        <location evidence="2 11">Cytoplasm</location>
    </subcellularLocation>
</comment>
<evidence type="ECO:0000256" key="4">
    <source>
        <dbReference type="ARBA" id="ARBA00008012"/>
    </source>
</evidence>
<dbReference type="PROSITE" id="PS00958">
    <property type="entry name" value="TRANSALDOLASE_2"/>
    <property type="match status" value="1"/>
</dbReference>
<dbReference type="Gene3D" id="3.20.20.70">
    <property type="entry name" value="Aldolase class I"/>
    <property type="match status" value="1"/>
</dbReference>
<keyword evidence="9 11" id="KW-0704">Schiff base</keyword>